<reference evidence="2 3" key="1">
    <citation type="journal article" date="2015" name="Biotechnol. Biofuels">
        <title>Enhanced degradation of softwood versus hardwood by the white-rot fungus Pycnoporus coccineus.</title>
        <authorList>
            <person name="Couturier M."/>
            <person name="Navarro D."/>
            <person name="Chevret D."/>
            <person name="Henrissat B."/>
            <person name="Piumi F."/>
            <person name="Ruiz-Duenas F.J."/>
            <person name="Martinez A.T."/>
            <person name="Grigoriev I.V."/>
            <person name="Riley R."/>
            <person name="Lipzen A."/>
            <person name="Berrin J.G."/>
            <person name="Master E.R."/>
            <person name="Rosso M.N."/>
        </authorList>
    </citation>
    <scope>NUCLEOTIDE SEQUENCE [LARGE SCALE GENOMIC DNA]</scope>
    <source>
        <strain evidence="2 3">BRFM310</strain>
    </source>
</reference>
<dbReference type="OrthoDB" id="5987198at2759"/>
<dbReference type="SUPFAM" id="SSF56112">
    <property type="entry name" value="Protein kinase-like (PK-like)"/>
    <property type="match status" value="1"/>
</dbReference>
<keyword evidence="3" id="KW-1185">Reference proteome</keyword>
<dbReference type="GO" id="GO:0005524">
    <property type="term" value="F:ATP binding"/>
    <property type="evidence" value="ECO:0007669"/>
    <property type="project" value="InterPro"/>
</dbReference>
<evidence type="ECO:0000313" key="3">
    <source>
        <dbReference type="Proteomes" id="UP000193067"/>
    </source>
</evidence>
<dbReference type="AlphaFoldDB" id="A0A1Y2IR99"/>
<feature type="domain" description="Protein kinase" evidence="1">
    <location>
        <begin position="73"/>
        <end position="315"/>
    </location>
</feature>
<dbReference type="EMBL" id="KZ084099">
    <property type="protein sequence ID" value="OSD03660.1"/>
    <property type="molecule type" value="Genomic_DNA"/>
</dbReference>
<proteinExistence type="predicted"/>
<protein>
    <recommendedName>
        <fullName evidence="1">Protein kinase domain-containing protein</fullName>
    </recommendedName>
</protein>
<accession>A0A1Y2IR99</accession>
<dbReference type="GO" id="GO:0004672">
    <property type="term" value="F:protein kinase activity"/>
    <property type="evidence" value="ECO:0007669"/>
    <property type="project" value="InterPro"/>
</dbReference>
<dbReference type="Gene3D" id="1.10.510.10">
    <property type="entry name" value="Transferase(Phosphotransferase) domain 1"/>
    <property type="match status" value="1"/>
</dbReference>
<dbReference type="Proteomes" id="UP000193067">
    <property type="component" value="Unassembled WGS sequence"/>
</dbReference>
<dbReference type="InterPro" id="IPR000719">
    <property type="entry name" value="Prot_kinase_dom"/>
</dbReference>
<name>A0A1Y2IR99_TRAC3</name>
<dbReference type="SMART" id="SM00220">
    <property type="entry name" value="S_TKc"/>
    <property type="match status" value="1"/>
</dbReference>
<dbReference type="InterPro" id="IPR011009">
    <property type="entry name" value="Kinase-like_dom_sf"/>
</dbReference>
<gene>
    <name evidence="2" type="ORF">PYCCODRAFT_1490426</name>
</gene>
<evidence type="ECO:0000313" key="2">
    <source>
        <dbReference type="EMBL" id="OSD03660.1"/>
    </source>
</evidence>
<sequence>MEFRRYRAQPPNEDLFASLSTEELYWIARQEFLEDYGYMLRPRFRPGWVPSWKGKSASAVYTAEDAYCLPFRSNVVDATRMSDGALVYIKRTPSDSQELKILEYLSSAEMRRDPRNHCVPLLDVLCDPAEPETSYIVMPFLRFIDDPAFELLDDVLECLDQVLEGLGFIHDHGVAHRSNVMMDATALFPRGFHPIKQMKLPDISGFAPVRSRTTAAAPVNYYFIDFGISTQFPTHPDSPRLVTGSLGLDREPPERSDDLPYDPFKLDVFLIGNLIRREFYDKYSNLSMLEPLMRQMVATNPMARPTAAEAFRQFKTIRNGVTRFQKYSMLYPREWPMVFKAVCYIYSFVYVLYRSLY</sequence>
<evidence type="ECO:0000259" key="1">
    <source>
        <dbReference type="SMART" id="SM00220"/>
    </source>
</evidence>
<organism evidence="2 3">
    <name type="scientific">Trametes coccinea (strain BRFM310)</name>
    <name type="common">Pycnoporus coccineus</name>
    <dbReference type="NCBI Taxonomy" id="1353009"/>
    <lineage>
        <taxon>Eukaryota</taxon>
        <taxon>Fungi</taxon>
        <taxon>Dikarya</taxon>
        <taxon>Basidiomycota</taxon>
        <taxon>Agaricomycotina</taxon>
        <taxon>Agaricomycetes</taxon>
        <taxon>Polyporales</taxon>
        <taxon>Polyporaceae</taxon>
        <taxon>Trametes</taxon>
    </lineage>
</organism>